<dbReference type="PRINTS" id="PR00469">
    <property type="entry name" value="PNDRDTASEII"/>
</dbReference>
<dbReference type="EMBL" id="MFDD01000002">
    <property type="protein sequence ID" value="OGE41118.1"/>
    <property type="molecule type" value="Genomic_DNA"/>
</dbReference>
<dbReference type="AlphaFoldDB" id="A0A1F5KJM9"/>
<dbReference type="GO" id="GO:0050660">
    <property type="term" value="F:flavin adenine dinucleotide binding"/>
    <property type="evidence" value="ECO:0007669"/>
    <property type="project" value="TreeGrafter"/>
</dbReference>
<dbReference type="PRINTS" id="PR00368">
    <property type="entry name" value="FADPNR"/>
</dbReference>
<dbReference type="InterPro" id="IPR036188">
    <property type="entry name" value="FAD/NAD-bd_sf"/>
</dbReference>
<dbReference type="InterPro" id="IPR050982">
    <property type="entry name" value="Auxin_biosynth/cation_transpt"/>
</dbReference>
<sequence>MVAQINTVIIGAGQAGLSVSHLLTQKGIDHLVLEKGKVGEEWKSRRWDAFHLITPNFMTRLPGFPYKGGKPNGFDSRDEIVKHFENYAKSFNVPLSENTEVTSVTKDKDVFIVKTNKGDYSAKNVVVAIGSFHKPLVPDISKNLPKDILQIHSSDYKNAKQLPDGAVLLVGGGNSGIQIANDLNKSGRKVFLSIGRVRIVPRVYRGKDFMEWAEILGILDRKAEETSEEVKNTTPPILYGNPETVNLRKLAKDGVQLVGRLKDINTSKAIFNSDLDENIQKGESALIGFKTTADKYITEHNLDLPEEKEESEALEMPKGIESLDLKANNVTSVIWATGFKDDYDWLKVDVFDNQNQPVHIKGVSKIPGLHFIGLRWLSKYKSFLLCGIAEDAEYLADHIK</sequence>
<evidence type="ECO:0000256" key="1">
    <source>
        <dbReference type="ARBA" id="ARBA00023002"/>
    </source>
</evidence>
<proteinExistence type="predicted"/>
<dbReference type="PANTHER" id="PTHR43539">
    <property type="entry name" value="FLAVIN-BINDING MONOOXYGENASE-LIKE PROTEIN (AFU_ORTHOLOGUE AFUA_4G09220)"/>
    <property type="match status" value="1"/>
</dbReference>
<evidence type="ECO:0008006" key="4">
    <source>
        <dbReference type="Google" id="ProtNLM"/>
    </source>
</evidence>
<dbReference type="Gene3D" id="3.50.50.60">
    <property type="entry name" value="FAD/NAD(P)-binding domain"/>
    <property type="match status" value="1"/>
</dbReference>
<dbReference type="Proteomes" id="UP000177328">
    <property type="component" value="Unassembled WGS sequence"/>
</dbReference>
<dbReference type="Pfam" id="PF13738">
    <property type="entry name" value="Pyr_redox_3"/>
    <property type="match status" value="1"/>
</dbReference>
<dbReference type="SUPFAM" id="SSF51905">
    <property type="entry name" value="FAD/NAD(P)-binding domain"/>
    <property type="match status" value="1"/>
</dbReference>
<evidence type="ECO:0000313" key="3">
    <source>
        <dbReference type="Proteomes" id="UP000177328"/>
    </source>
</evidence>
<dbReference type="GO" id="GO:0004497">
    <property type="term" value="F:monooxygenase activity"/>
    <property type="evidence" value="ECO:0007669"/>
    <property type="project" value="TreeGrafter"/>
</dbReference>
<evidence type="ECO:0000313" key="2">
    <source>
        <dbReference type="EMBL" id="OGE41118.1"/>
    </source>
</evidence>
<comment type="caution">
    <text evidence="2">The sequence shown here is derived from an EMBL/GenBank/DDBJ whole genome shotgun (WGS) entry which is preliminary data.</text>
</comment>
<dbReference type="PANTHER" id="PTHR43539:SF78">
    <property type="entry name" value="FLAVIN-CONTAINING MONOOXYGENASE"/>
    <property type="match status" value="1"/>
</dbReference>
<reference evidence="2 3" key="1">
    <citation type="journal article" date="2016" name="Nat. Commun.">
        <title>Thousands of microbial genomes shed light on interconnected biogeochemical processes in an aquifer system.</title>
        <authorList>
            <person name="Anantharaman K."/>
            <person name="Brown C.T."/>
            <person name="Hug L.A."/>
            <person name="Sharon I."/>
            <person name="Castelle C.J."/>
            <person name="Probst A.J."/>
            <person name="Thomas B.C."/>
            <person name="Singh A."/>
            <person name="Wilkins M.J."/>
            <person name="Karaoz U."/>
            <person name="Brodie E.L."/>
            <person name="Williams K.H."/>
            <person name="Hubbard S.S."/>
            <person name="Banfield J.F."/>
        </authorList>
    </citation>
    <scope>NUCLEOTIDE SEQUENCE [LARGE SCALE GENOMIC DNA]</scope>
</reference>
<name>A0A1F5KJM9_9BACT</name>
<organism evidence="2 3">
    <name type="scientific">Candidatus Daviesbacteria bacterium RIFCSPHIGHO2_02_FULL_43_12</name>
    <dbReference type="NCBI Taxonomy" id="1797776"/>
    <lineage>
        <taxon>Bacteria</taxon>
        <taxon>Candidatus Daviesiibacteriota</taxon>
    </lineage>
</organism>
<keyword evidence="1" id="KW-0560">Oxidoreductase</keyword>
<protein>
    <recommendedName>
        <fullName evidence="4">FAD-dependent oxidoreductase</fullName>
    </recommendedName>
</protein>
<gene>
    <name evidence="2" type="ORF">A3D25_01110</name>
</gene>
<accession>A0A1F5KJM9</accession>